<dbReference type="CDD" id="cd04301">
    <property type="entry name" value="NAT_SF"/>
    <property type="match status" value="1"/>
</dbReference>
<evidence type="ECO:0000259" key="1">
    <source>
        <dbReference type="PROSITE" id="PS51186"/>
    </source>
</evidence>
<dbReference type="InterPro" id="IPR000182">
    <property type="entry name" value="GNAT_dom"/>
</dbReference>
<reference evidence="2 3" key="1">
    <citation type="submission" date="2015-01" db="EMBL/GenBank/DDBJ databases">
        <title>Genome Assembly of Bacillus badius MTCC 1458.</title>
        <authorList>
            <person name="Verma A."/>
            <person name="Khatri I."/>
            <person name="Mual P."/>
            <person name="Subramanian S."/>
            <person name="Krishnamurthi S."/>
        </authorList>
    </citation>
    <scope>NUCLEOTIDE SEQUENCE [LARGE SCALE GENOMIC DNA]</scope>
    <source>
        <strain evidence="2 3">MTCC 1458</strain>
    </source>
</reference>
<dbReference type="RefSeq" id="WP_041096551.1">
    <property type="nucleotide sequence ID" value="NZ_JARTHD010000002.1"/>
</dbReference>
<gene>
    <name evidence="2" type="ORF">SD77_3422</name>
</gene>
<dbReference type="EMBL" id="JXLP01000030">
    <property type="protein sequence ID" value="KIL72949.1"/>
    <property type="molecule type" value="Genomic_DNA"/>
</dbReference>
<protein>
    <submittedName>
        <fullName evidence="2">PhnO protein</fullName>
    </submittedName>
</protein>
<evidence type="ECO:0000313" key="2">
    <source>
        <dbReference type="EMBL" id="KIL72949.1"/>
    </source>
</evidence>
<dbReference type="PANTHER" id="PTHR43792">
    <property type="entry name" value="GNAT FAMILY, PUTATIVE (AFU_ORTHOLOGUE AFUA_3G00765)-RELATED-RELATED"/>
    <property type="match status" value="1"/>
</dbReference>
<dbReference type="PANTHER" id="PTHR43792:SF5">
    <property type="entry name" value="RIBOSOMAL-PROTEIN-SERINE ACETYLTRANSFERASE"/>
    <property type="match status" value="1"/>
</dbReference>
<organism evidence="2 3">
    <name type="scientific">Bacillus badius</name>
    <dbReference type="NCBI Taxonomy" id="1455"/>
    <lineage>
        <taxon>Bacteria</taxon>
        <taxon>Bacillati</taxon>
        <taxon>Bacillota</taxon>
        <taxon>Bacilli</taxon>
        <taxon>Bacillales</taxon>
        <taxon>Bacillaceae</taxon>
        <taxon>Pseudobacillus</taxon>
    </lineage>
</organism>
<proteinExistence type="predicted"/>
<dbReference type="InterPro" id="IPR051531">
    <property type="entry name" value="N-acetyltransferase"/>
</dbReference>
<dbReference type="SUPFAM" id="SSF55729">
    <property type="entry name" value="Acyl-CoA N-acyltransferases (Nat)"/>
    <property type="match status" value="1"/>
</dbReference>
<name>A0ABR5ANW4_BACBA</name>
<dbReference type="Pfam" id="PF13302">
    <property type="entry name" value="Acetyltransf_3"/>
    <property type="match status" value="1"/>
</dbReference>
<dbReference type="Proteomes" id="UP000031982">
    <property type="component" value="Unassembled WGS sequence"/>
</dbReference>
<sequence length="170" mass="20177">MNIKTNRLLIREFQADDLEDVYEYTSKQDVMKYIPGGVHTQEEAKKFIHKNIGDHAEHFPVIETERNTLIGHIAFHKYFGDHTYEIGWVFNPSFQKRGYATEAAKGVLEYGFDKLNLHRIVATCQPENTPSYRVMEKIGMRREGFFKKCIPNGNDWWDEYYYAILKEEWE</sequence>
<dbReference type="Gene3D" id="3.40.630.30">
    <property type="match status" value="1"/>
</dbReference>
<feature type="domain" description="N-acetyltransferase" evidence="1">
    <location>
        <begin position="8"/>
        <end position="167"/>
    </location>
</feature>
<dbReference type="InterPro" id="IPR016181">
    <property type="entry name" value="Acyl_CoA_acyltransferase"/>
</dbReference>
<accession>A0ABR5ANW4</accession>
<dbReference type="PROSITE" id="PS51186">
    <property type="entry name" value="GNAT"/>
    <property type="match status" value="1"/>
</dbReference>
<keyword evidence="3" id="KW-1185">Reference proteome</keyword>
<comment type="caution">
    <text evidence="2">The sequence shown here is derived from an EMBL/GenBank/DDBJ whole genome shotgun (WGS) entry which is preliminary data.</text>
</comment>
<evidence type="ECO:0000313" key="3">
    <source>
        <dbReference type="Proteomes" id="UP000031982"/>
    </source>
</evidence>